<name>A0AAJ5Z675_AERCA</name>
<proteinExistence type="predicted"/>
<protein>
    <submittedName>
        <fullName evidence="2">Polysaccharide pyruvyl transferase family protein</fullName>
        <ecNumber evidence="2">2.4.-.-</ecNumber>
    </submittedName>
</protein>
<accession>A0AAJ5Z675</accession>
<dbReference type="EMBL" id="CP120942">
    <property type="protein sequence ID" value="WFF96641.1"/>
    <property type="molecule type" value="Genomic_DNA"/>
</dbReference>
<keyword evidence="2" id="KW-0328">Glycosyltransferase</keyword>
<dbReference type="EC" id="2.4.-.-" evidence="2"/>
<gene>
    <name evidence="2" type="ORF">P5S46_13305</name>
</gene>
<sequence length="375" mass="42317">MSGKVLNVGVVTMHRVVNYGSFLQAYATQNVIENCGCKCEIIDYIFPNEWHYARGIEGQSFLKKKISNVIYKLGIKAGHRKKLKLEKAVNKYLNLSKPYSSPDEISKNPPCYDVYLTGSDQTWNPKHTKGDPTFLLSFAPEKAKKVSFSASIAGNSISDEYKSSYTTGLKKYNSVSIRDSGGNHVVRQLIGHEVDVTLDPTLMMNKEQWGVFSKNEKSIYPDDGYIIFYLITHSFDVTPYIYNILKSLQNKTGLKVFSFCPIPEDFNISYELCSDIGAENFIELFEKSSYVVTSSFHGTAFAVNFGIPLYSVVNNINNSDDRQASLLTKLGIENCLVPINTPFDAISPTYNVELEQKKLDELRAESMHFIREALR</sequence>
<dbReference type="Proteomes" id="UP001218423">
    <property type="component" value="Chromosome"/>
</dbReference>
<dbReference type="GO" id="GO:0016757">
    <property type="term" value="F:glycosyltransferase activity"/>
    <property type="evidence" value="ECO:0007669"/>
    <property type="project" value="UniProtKB-KW"/>
</dbReference>
<dbReference type="InterPro" id="IPR007345">
    <property type="entry name" value="Polysacch_pyruvyl_Trfase"/>
</dbReference>
<keyword evidence="2" id="KW-0808">Transferase</keyword>
<evidence type="ECO:0000313" key="2">
    <source>
        <dbReference type="EMBL" id="WFF96641.1"/>
    </source>
</evidence>
<dbReference type="Pfam" id="PF04230">
    <property type="entry name" value="PS_pyruv_trans"/>
    <property type="match status" value="1"/>
</dbReference>
<organism evidence="2 3">
    <name type="scientific">Aeromonas caviae</name>
    <name type="common">Aeromonas punctata</name>
    <dbReference type="NCBI Taxonomy" id="648"/>
    <lineage>
        <taxon>Bacteria</taxon>
        <taxon>Pseudomonadati</taxon>
        <taxon>Pseudomonadota</taxon>
        <taxon>Gammaproteobacteria</taxon>
        <taxon>Aeromonadales</taxon>
        <taxon>Aeromonadaceae</taxon>
        <taxon>Aeromonas</taxon>
    </lineage>
</organism>
<evidence type="ECO:0000313" key="3">
    <source>
        <dbReference type="Proteomes" id="UP001218423"/>
    </source>
</evidence>
<dbReference type="RefSeq" id="WP_161646535.1">
    <property type="nucleotide sequence ID" value="NZ_CP120942.1"/>
</dbReference>
<dbReference type="AlphaFoldDB" id="A0AAJ5Z675"/>
<feature type="domain" description="Polysaccharide pyruvyl transferase" evidence="1">
    <location>
        <begin position="18"/>
        <end position="314"/>
    </location>
</feature>
<reference evidence="2" key="1">
    <citation type="submission" date="2023-03" db="EMBL/GenBank/DDBJ databases">
        <title>Aeromonas caviae strain AC1520.</title>
        <authorList>
            <person name="Xie T."/>
            <person name="Zhang Q."/>
            <person name="Deng J."/>
            <person name="Li X."/>
        </authorList>
    </citation>
    <scope>NUCLEOTIDE SEQUENCE</scope>
    <source>
        <strain evidence="2">AC1520</strain>
    </source>
</reference>
<evidence type="ECO:0000259" key="1">
    <source>
        <dbReference type="Pfam" id="PF04230"/>
    </source>
</evidence>